<evidence type="ECO:0000313" key="2">
    <source>
        <dbReference type="EMBL" id="RRN04751.1"/>
    </source>
</evidence>
<dbReference type="RefSeq" id="WP_125134731.1">
    <property type="nucleotide sequence ID" value="NZ_RRUC01000015.1"/>
</dbReference>
<gene>
    <name evidence="2" type="ORF">EIM44_04750</name>
</gene>
<feature type="compositionally biased region" description="Polar residues" evidence="1">
    <location>
        <begin position="508"/>
        <end position="523"/>
    </location>
</feature>
<proteinExistence type="predicted"/>
<dbReference type="SUPFAM" id="SSF69255">
    <property type="entry name" value="gp5 N-terminal domain-like"/>
    <property type="match status" value="1"/>
</dbReference>
<dbReference type="AlphaFoldDB" id="A0A3R8NHI7"/>
<dbReference type="SUPFAM" id="SSF69349">
    <property type="entry name" value="Phage fibre proteins"/>
    <property type="match status" value="1"/>
</dbReference>
<name>A0A3R8NHI7_BIBTR</name>
<organism evidence="2 3">
    <name type="scientific">Bibersteinia trehalosi</name>
    <name type="common">Pasteurella trehalosi</name>
    <dbReference type="NCBI Taxonomy" id="47735"/>
    <lineage>
        <taxon>Bacteria</taxon>
        <taxon>Pseudomonadati</taxon>
        <taxon>Pseudomonadota</taxon>
        <taxon>Gammaproteobacteria</taxon>
        <taxon>Pasteurellales</taxon>
        <taxon>Pasteurellaceae</taxon>
        <taxon>Bibersteinia</taxon>
    </lineage>
</organism>
<evidence type="ECO:0000256" key="1">
    <source>
        <dbReference type="SAM" id="MobiDB-lite"/>
    </source>
</evidence>
<dbReference type="Proteomes" id="UP000276010">
    <property type="component" value="Unassembled WGS sequence"/>
</dbReference>
<comment type="caution">
    <text evidence="2">The sequence shown here is derived from an EMBL/GenBank/DDBJ whole genome shotgun (WGS) entry which is preliminary data.</text>
</comment>
<accession>A0A3R8NHI7</accession>
<sequence>MKIIKTCLLDEKEVELSSEHIILELNNTGRGYVTVKTEDDCVGKKIIFEMGEYDHYYTWFNGFVEREQSAESGYKKLFIRELVAAYERPLSCSHRHITLRALGEWLTQAVGIEVKIPTADYADKPIPLFTHTGSGYQLLHNIGRQFEIPHYMWQQSPDGTLYIGSHADSRWADKEVELDSNEALISGSNDMTLPIMAAIRPGAIINGNRIKKVELRNDDYVLSWDTLDSNGKPIQKTPERRQMENVFPELAGGYHLPKYAKVVGVADPSNGGDISDPFRPKYAVELQLLDEDGNDDTSTPVFPAVPLPVTSMGSQGGDFGFPEIGTIVEVGFAYGRSDKPFVRTMLAQGKTVPAVAIGEQLKQQRPEVYDRTDAAGNKIRETDQCITDKSFERVIETDSEVKNIGTSTRNIDADDTKTVGGNKTTHVLGNIESVTASNKSVGVGGQLDEKIQGVAERISDAKNKLVAPLSYVGSEGQNIFRILEDLCQIVANLSDIVSKHTHNGGPIPSTSSQISKCGQQATQAKRKLTPIIE</sequence>
<protein>
    <recommendedName>
        <fullName evidence="4">Phage protein</fullName>
    </recommendedName>
</protein>
<dbReference type="EMBL" id="RRUC01000015">
    <property type="protein sequence ID" value="RRN04751.1"/>
    <property type="molecule type" value="Genomic_DNA"/>
</dbReference>
<evidence type="ECO:0000313" key="3">
    <source>
        <dbReference type="Proteomes" id="UP000276010"/>
    </source>
</evidence>
<feature type="region of interest" description="Disordered" evidence="1">
    <location>
        <begin position="502"/>
        <end position="533"/>
    </location>
</feature>
<feature type="compositionally biased region" description="Basic residues" evidence="1">
    <location>
        <begin position="524"/>
        <end position="533"/>
    </location>
</feature>
<evidence type="ECO:0008006" key="4">
    <source>
        <dbReference type="Google" id="ProtNLM"/>
    </source>
</evidence>
<reference evidence="2 3" key="1">
    <citation type="submission" date="2018-11" db="EMBL/GenBank/DDBJ databases">
        <title>Whole genome sequence of Bibersteinia trehalosi strain OADDL-BT1 an multidrug resistant pathogen isolate.</title>
        <authorList>
            <person name="Couger M."/>
            <person name="Ramachandran A."/>
        </authorList>
    </citation>
    <scope>NUCLEOTIDE SEQUENCE [LARGE SCALE GENOMIC DNA]</scope>
    <source>
        <strain evidence="2 3">OADDL-BT1</strain>
    </source>
</reference>